<dbReference type="InterPro" id="IPR000183">
    <property type="entry name" value="Orn/DAP/Arg_de-COase"/>
</dbReference>
<evidence type="ECO:0000256" key="11">
    <source>
        <dbReference type="ARBA" id="ARBA00023239"/>
    </source>
</evidence>
<evidence type="ECO:0000256" key="13">
    <source>
        <dbReference type="PIRSR" id="PIRSR001336-50"/>
    </source>
</evidence>
<dbReference type="eggNOG" id="COG1166">
    <property type="taxonomic scope" value="Bacteria"/>
</dbReference>
<dbReference type="HOGENOM" id="CLU_027243_1_0_0"/>
<dbReference type="InterPro" id="IPR041128">
    <property type="entry name" value="Arg_decarbox_C"/>
</dbReference>
<comment type="catalytic activity">
    <reaction evidence="12">
        <text>L-arginine + H(+) = agmatine + CO2</text>
        <dbReference type="Rhea" id="RHEA:17641"/>
        <dbReference type="ChEBI" id="CHEBI:15378"/>
        <dbReference type="ChEBI" id="CHEBI:16526"/>
        <dbReference type="ChEBI" id="CHEBI:32682"/>
        <dbReference type="ChEBI" id="CHEBI:58145"/>
        <dbReference type="EC" id="4.1.1.19"/>
    </reaction>
</comment>
<dbReference type="SUPFAM" id="SSF51419">
    <property type="entry name" value="PLP-binding barrel"/>
    <property type="match status" value="1"/>
</dbReference>
<feature type="domain" description="Orn/DAP/Arg decarboxylase 2 N-terminal" evidence="15">
    <location>
        <begin position="78"/>
        <end position="346"/>
    </location>
</feature>
<comment type="pathway">
    <text evidence="12">Amine and polyamine biosynthesis; agmatine biosynthesis; agmatine from L-arginine: step 1/1.</text>
</comment>
<evidence type="ECO:0000256" key="6">
    <source>
        <dbReference type="ARBA" id="ARBA00022793"/>
    </source>
</evidence>
<gene>
    <name evidence="12" type="primary">speA</name>
    <name evidence="18" type="ordered locus">Trad_0080</name>
</gene>
<organism evidence="18 19">
    <name type="scientific">Truepera radiovictrix (strain DSM 17093 / CIP 108686 / LMG 22925 / RQ-24)</name>
    <dbReference type="NCBI Taxonomy" id="649638"/>
    <lineage>
        <taxon>Bacteria</taxon>
        <taxon>Thermotogati</taxon>
        <taxon>Deinococcota</taxon>
        <taxon>Deinococci</taxon>
        <taxon>Trueperales</taxon>
        <taxon>Trueperaceae</taxon>
        <taxon>Truepera</taxon>
    </lineage>
</organism>
<reference evidence="18 19" key="2">
    <citation type="journal article" date="2011" name="Stand. Genomic Sci.">
        <title>Complete genome sequence of Truepera radiovictrix type strain (RQ-24).</title>
        <authorList>
            <person name="Ivanova N."/>
            <person name="Rohde C."/>
            <person name="Munk C."/>
            <person name="Nolan M."/>
            <person name="Lucas S."/>
            <person name="Del Rio T.G."/>
            <person name="Tice H."/>
            <person name="Deshpande S."/>
            <person name="Cheng J.F."/>
            <person name="Tapia R."/>
            <person name="Han C."/>
            <person name="Goodwin L."/>
            <person name="Pitluck S."/>
            <person name="Liolios K."/>
            <person name="Mavromatis K."/>
            <person name="Mikhailova N."/>
            <person name="Pati A."/>
            <person name="Chen A."/>
            <person name="Palaniappan K."/>
            <person name="Land M."/>
            <person name="Hauser L."/>
            <person name="Chang Y.J."/>
            <person name="Jeffries C.D."/>
            <person name="Brambilla E."/>
            <person name="Rohde M."/>
            <person name="Goker M."/>
            <person name="Tindall B.J."/>
            <person name="Woyke T."/>
            <person name="Bristow J."/>
            <person name="Eisen J.A."/>
            <person name="Markowitz V."/>
            <person name="Hugenholtz P."/>
            <person name="Kyrpides N.C."/>
            <person name="Klenk H.P."/>
            <person name="Lapidus A."/>
        </authorList>
    </citation>
    <scope>NUCLEOTIDE SEQUENCE [LARGE SCALE GENOMIC DNA]</scope>
    <source>
        <strain evidence="19">DSM 17093 / CIP 108686 / LMG 22925 / RQ-24</strain>
    </source>
</reference>
<evidence type="ECO:0000256" key="9">
    <source>
        <dbReference type="ARBA" id="ARBA00023066"/>
    </source>
</evidence>
<dbReference type="Proteomes" id="UP000000379">
    <property type="component" value="Chromosome"/>
</dbReference>
<dbReference type="PIRSF" id="PIRSF001336">
    <property type="entry name" value="Arg_decrbxlase"/>
    <property type="match status" value="1"/>
</dbReference>
<evidence type="ECO:0000256" key="7">
    <source>
        <dbReference type="ARBA" id="ARBA00022842"/>
    </source>
</evidence>
<keyword evidence="9 12" id="KW-0745">Spermidine biosynthesis</keyword>
<dbReference type="Pfam" id="PF17810">
    <property type="entry name" value="Arg_decarb_HB"/>
    <property type="match status" value="1"/>
</dbReference>
<dbReference type="PANTHER" id="PTHR43295:SF9">
    <property type="entry name" value="BIOSYNTHETIC ARGININE DECARBOXYLASE"/>
    <property type="match status" value="1"/>
</dbReference>
<keyword evidence="10 12" id="KW-0620">Polyamine biosynthesis</keyword>
<dbReference type="InterPro" id="IPR040634">
    <property type="entry name" value="Arg_decarb_HB"/>
</dbReference>
<comment type="cofactor">
    <cofactor evidence="1 12 13">
        <name>pyridoxal 5'-phosphate</name>
        <dbReference type="ChEBI" id="CHEBI:597326"/>
    </cofactor>
</comment>
<evidence type="ECO:0000259" key="16">
    <source>
        <dbReference type="Pfam" id="PF17810"/>
    </source>
</evidence>
<dbReference type="Pfam" id="PF02784">
    <property type="entry name" value="Orn_Arg_deC_N"/>
    <property type="match status" value="1"/>
</dbReference>
<dbReference type="KEGG" id="tra:Trad_0080"/>
<reference evidence="19" key="1">
    <citation type="submission" date="2010-05" db="EMBL/GenBank/DDBJ databases">
        <title>The complete genome of Truepera radiovictris DSM 17093.</title>
        <authorList>
            <consortium name="US DOE Joint Genome Institute (JGI-PGF)"/>
            <person name="Lucas S."/>
            <person name="Copeland A."/>
            <person name="Lapidus A."/>
            <person name="Glavina del Rio T."/>
            <person name="Dalin E."/>
            <person name="Tice H."/>
            <person name="Bruce D."/>
            <person name="Goodwin L."/>
            <person name="Pitluck S."/>
            <person name="Kyrpides N."/>
            <person name="Mavromatis K."/>
            <person name="Ovchinnikova G."/>
            <person name="Munk A.C."/>
            <person name="Detter J.C."/>
            <person name="Han C."/>
            <person name="Tapia R."/>
            <person name="Land M."/>
            <person name="Hauser L."/>
            <person name="Markowitz V."/>
            <person name="Cheng J.-F."/>
            <person name="Hugenholtz P."/>
            <person name="Woyke T."/>
            <person name="Wu D."/>
            <person name="Tindall B."/>
            <person name="Pomrenke H.G."/>
            <person name="Brambilla E."/>
            <person name="Klenk H.-P."/>
            <person name="Eisen J.A."/>
        </authorList>
    </citation>
    <scope>NUCLEOTIDE SEQUENCE [LARGE SCALE GENOMIC DNA]</scope>
    <source>
        <strain evidence="19">DSM 17093 / CIP 108686 / LMG 22925 / RQ-24</strain>
    </source>
</reference>
<keyword evidence="8 12" id="KW-0663">Pyridoxal phosphate</keyword>
<evidence type="ECO:0000256" key="4">
    <source>
        <dbReference type="ARBA" id="ARBA00008357"/>
    </source>
</evidence>
<dbReference type="Gene3D" id="1.20.58.930">
    <property type="match status" value="1"/>
</dbReference>
<protein>
    <recommendedName>
        <fullName evidence="12">Biosynthetic arginine decarboxylase</fullName>
        <shortName evidence="12">ADC</shortName>
        <ecNumber evidence="12">4.1.1.19</ecNumber>
    </recommendedName>
</protein>
<dbReference type="EC" id="4.1.1.19" evidence="12"/>
<evidence type="ECO:0000256" key="1">
    <source>
        <dbReference type="ARBA" id="ARBA00001933"/>
    </source>
</evidence>
<name>D7CX99_TRURR</name>
<dbReference type="InterPro" id="IPR022644">
    <property type="entry name" value="De-COase2_N"/>
</dbReference>
<dbReference type="Gene3D" id="3.20.20.10">
    <property type="entry name" value="Alanine racemase"/>
    <property type="match status" value="1"/>
</dbReference>
<evidence type="ECO:0000313" key="19">
    <source>
        <dbReference type="Proteomes" id="UP000000379"/>
    </source>
</evidence>
<dbReference type="Gene3D" id="2.40.37.10">
    <property type="entry name" value="Lyase, Ornithine Decarboxylase, Chain A, domain 1"/>
    <property type="match status" value="1"/>
</dbReference>
<evidence type="ECO:0000259" key="17">
    <source>
        <dbReference type="Pfam" id="PF17944"/>
    </source>
</evidence>
<dbReference type="Pfam" id="PF17944">
    <property type="entry name" value="Arg_decarbox_C"/>
    <property type="match status" value="1"/>
</dbReference>
<dbReference type="CDD" id="cd06830">
    <property type="entry name" value="PLPDE_III_ADC"/>
    <property type="match status" value="1"/>
</dbReference>
<dbReference type="FunFam" id="3.20.20.10:FF:000001">
    <property type="entry name" value="Biosynthetic arginine decarboxylase"/>
    <property type="match status" value="1"/>
</dbReference>
<keyword evidence="7 12" id="KW-0460">Magnesium</keyword>
<feature type="modified residue" description="N6-(pyridoxal phosphate)lysine" evidence="12 13">
    <location>
        <position position="104"/>
    </location>
</feature>
<feature type="binding site" evidence="12">
    <location>
        <begin position="286"/>
        <end position="296"/>
    </location>
    <ligand>
        <name>substrate</name>
    </ligand>
</feature>
<evidence type="ECO:0000256" key="14">
    <source>
        <dbReference type="PIRSR" id="PIRSR600183-50"/>
    </source>
</evidence>
<dbReference type="InterPro" id="IPR002985">
    <property type="entry name" value="Arg_decrbxlase"/>
</dbReference>
<keyword evidence="19" id="KW-1185">Reference proteome</keyword>
<dbReference type="AlphaFoldDB" id="D7CX99"/>
<evidence type="ECO:0000256" key="5">
    <source>
        <dbReference type="ARBA" id="ARBA00022723"/>
    </source>
</evidence>
<feature type="active site" description="Proton donor" evidence="14">
    <location>
        <position position="504"/>
    </location>
</feature>
<dbReference type="UniPathway" id="UPA00186">
    <property type="reaction ID" value="UER00284"/>
</dbReference>
<dbReference type="SUPFAM" id="SSF50621">
    <property type="entry name" value="Alanine racemase C-terminal domain-like"/>
    <property type="match status" value="1"/>
</dbReference>
<dbReference type="Gene3D" id="1.10.287.3440">
    <property type="match status" value="1"/>
</dbReference>
<proteinExistence type="inferred from homology"/>
<dbReference type="HAMAP" id="MF_01417">
    <property type="entry name" value="SpeA"/>
    <property type="match status" value="1"/>
</dbReference>
<evidence type="ECO:0000256" key="8">
    <source>
        <dbReference type="ARBA" id="ARBA00022898"/>
    </source>
</evidence>
<evidence type="ECO:0000313" key="18">
    <source>
        <dbReference type="EMBL" id="ADI13223.1"/>
    </source>
</evidence>
<dbReference type="InterPro" id="IPR022653">
    <property type="entry name" value="De-COase2_pyr-phos_BS"/>
</dbReference>
<evidence type="ECO:0000256" key="10">
    <source>
        <dbReference type="ARBA" id="ARBA00023115"/>
    </source>
</evidence>
<keyword evidence="11 12" id="KW-0456">Lyase</keyword>
<dbReference type="STRING" id="649638.Trad_0080"/>
<comment type="function">
    <text evidence="3 12">Catalyzes the biosynthesis of agmatine from arginine.</text>
</comment>
<dbReference type="InterPro" id="IPR009006">
    <property type="entry name" value="Ala_racemase/Decarboxylase_C"/>
</dbReference>
<comment type="cofactor">
    <cofactor evidence="2 12">
        <name>Mg(2+)</name>
        <dbReference type="ChEBI" id="CHEBI:18420"/>
    </cofactor>
</comment>
<dbReference type="RefSeq" id="WP_013176603.1">
    <property type="nucleotide sequence ID" value="NC_014221.1"/>
</dbReference>
<feature type="domain" description="Arginine decarboxylase C-terminal helical" evidence="17">
    <location>
        <begin position="583"/>
        <end position="634"/>
    </location>
</feature>
<dbReference type="NCBIfam" id="NF003763">
    <property type="entry name" value="PRK05354.1"/>
    <property type="match status" value="1"/>
</dbReference>
<dbReference type="PRINTS" id="PR01180">
    <property type="entry name" value="ARGDCRBXLASE"/>
</dbReference>
<evidence type="ECO:0000256" key="2">
    <source>
        <dbReference type="ARBA" id="ARBA00001946"/>
    </source>
</evidence>
<dbReference type="PRINTS" id="PR01179">
    <property type="entry name" value="ODADCRBXLASE"/>
</dbReference>
<evidence type="ECO:0000256" key="12">
    <source>
        <dbReference type="HAMAP-Rule" id="MF_01417"/>
    </source>
</evidence>
<dbReference type="PANTHER" id="PTHR43295">
    <property type="entry name" value="ARGININE DECARBOXYLASE"/>
    <property type="match status" value="1"/>
</dbReference>
<dbReference type="GO" id="GO:0046872">
    <property type="term" value="F:metal ion binding"/>
    <property type="evidence" value="ECO:0007669"/>
    <property type="project" value="UniProtKB-KW"/>
</dbReference>
<dbReference type="GO" id="GO:0008295">
    <property type="term" value="P:spermidine biosynthetic process"/>
    <property type="evidence" value="ECO:0007669"/>
    <property type="project" value="UniProtKB-UniRule"/>
</dbReference>
<dbReference type="EMBL" id="CP002049">
    <property type="protein sequence ID" value="ADI13223.1"/>
    <property type="molecule type" value="Genomic_DNA"/>
</dbReference>
<feature type="domain" description="Arginine decarboxylase helical bundle" evidence="16">
    <location>
        <begin position="374"/>
        <end position="453"/>
    </location>
</feature>
<evidence type="ECO:0000259" key="15">
    <source>
        <dbReference type="Pfam" id="PF02784"/>
    </source>
</evidence>
<dbReference type="PROSITE" id="PS00878">
    <property type="entry name" value="ODR_DC_2_1"/>
    <property type="match status" value="1"/>
</dbReference>
<evidence type="ECO:0000256" key="3">
    <source>
        <dbReference type="ARBA" id="ARBA00002257"/>
    </source>
</evidence>
<keyword evidence="6 12" id="KW-0210">Decarboxylase</keyword>
<dbReference type="NCBIfam" id="TIGR01273">
    <property type="entry name" value="speA"/>
    <property type="match status" value="1"/>
</dbReference>
<dbReference type="GO" id="GO:0008792">
    <property type="term" value="F:arginine decarboxylase activity"/>
    <property type="evidence" value="ECO:0007669"/>
    <property type="project" value="UniProtKB-UniRule"/>
</dbReference>
<dbReference type="InterPro" id="IPR029066">
    <property type="entry name" value="PLP-binding_barrel"/>
</dbReference>
<keyword evidence="5 12" id="KW-0479">Metal-binding</keyword>
<comment type="similarity">
    <text evidence="4 12">Belongs to the Orn/Lys/Arg decarboxylase class-II family. SpeA subfamily.</text>
</comment>
<accession>D7CX99</accession>
<dbReference type="GO" id="GO:0033388">
    <property type="term" value="P:putrescine biosynthetic process from arginine"/>
    <property type="evidence" value="ECO:0007669"/>
    <property type="project" value="UniProtKB-ARBA"/>
</dbReference>
<sequence length="637" mass="71335">MKSVLDKRRLSASDAADLYGVPTWNGGYFQIGAGGLMEVVTGERERVPLPDIIAELRERGVSLPLILRFPQILENRLERLNRAFAEAREKFGYESHYQGVFPIKVNQRRVVVETLAEAGARFRTGVEAGSKAELALCLVQDIHPEALLCCNGFKDDDFIRLALWGRRLGKNVVITLEKFTELARVLRISEEMGIRPALGLRYKLHAQGSGQWEDSGGDRAKFGLSTSEMLSVTQSLRERGMLDTLVMVHCHVGSQVTDIRKIRTAVREAAQTYVELRELGVEIRYLNVGGGLAVDYDGSKTSFYASANYGLQEYADTVVYTVLETCQQASVPHPVLVSESGRALTAHHALLVLPVIDVVGPTKTAVTLPPLEGEPHTLVADMRELLETLSVKNYREVFYDAASNKDTMHSLFDLGYLSITERAHVEELYNRILAKIARIIRDLDYVPDDFEDLPKLLADKYICNFSLFQSLPDHWAIGALFPIVPLSRLDEPPTRDATLVDITCDSDGKIEKFIDLRDVKATLRLHEVRKGEPYYLGVFLMGAYQDVLANAHNLFGRVNEAHVRVSEDGFTVERIVNGQKARRVIENMGYEAPQLRAWLFEEAEEARAEGRLSAEEAEALVATYNAELVGYTYLEDI</sequence>
<dbReference type="GO" id="GO:0006527">
    <property type="term" value="P:L-arginine catabolic process"/>
    <property type="evidence" value="ECO:0007669"/>
    <property type="project" value="InterPro"/>
</dbReference>